<dbReference type="Proteomes" id="UP000054007">
    <property type="component" value="Unassembled WGS sequence"/>
</dbReference>
<reference evidence="2 3" key="1">
    <citation type="journal article" date="2015" name="Fungal Genet. Biol.">
        <title>Evolution of novel wood decay mechanisms in Agaricales revealed by the genome sequences of Fistulina hepatica and Cylindrobasidium torrendii.</title>
        <authorList>
            <person name="Floudas D."/>
            <person name="Held B.W."/>
            <person name="Riley R."/>
            <person name="Nagy L.G."/>
            <person name="Koehler G."/>
            <person name="Ransdell A.S."/>
            <person name="Younus H."/>
            <person name="Chow J."/>
            <person name="Chiniquy J."/>
            <person name="Lipzen A."/>
            <person name="Tritt A."/>
            <person name="Sun H."/>
            <person name="Haridas S."/>
            <person name="LaButti K."/>
            <person name="Ohm R.A."/>
            <person name="Kues U."/>
            <person name="Blanchette R.A."/>
            <person name="Grigoriev I.V."/>
            <person name="Minto R.E."/>
            <person name="Hibbett D.S."/>
        </authorList>
    </citation>
    <scope>NUCLEOTIDE SEQUENCE [LARGE SCALE GENOMIC DNA]</scope>
    <source>
        <strain evidence="2 3">FP15055 ss-10</strain>
    </source>
</reference>
<feature type="compositionally biased region" description="Polar residues" evidence="1">
    <location>
        <begin position="27"/>
        <end position="38"/>
    </location>
</feature>
<dbReference type="AlphaFoldDB" id="A0A0D7ASR6"/>
<accession>A0A0D7ASR6</accession>
<name>A0A0D7ASR6_9AGAR</name>
<keyword evidence="3" id="KW-1185">Reference proteome</keyword>
<organism evidence="2 3">
    <name type="scientific">Cylindrobasidium torrendii FP15055 ss-10</name>
    <dbReference type="NCBI Taxonomy" id="1314674"/>
    <lineage>
        <taxon>Eukaryota</taxon>
        <taxon>Fungi</taxon>
        <taxon>Dikarya</taxon>
        <taxon>Basidiomycota</taxon>
        <taxon>Agaricomycotina</taxon>
        <taxon>Agaricomycetes</taxon>
        <taxon>Agaricomycetidae</taxon>
        <taxon>Agaricales</taxon>
        <taxon>Marasmiineae</taxon>
        <taxon>Physalacriaceae</taxon>
        <taxon>Cylindrobasidium</taxon>
    </lineage>
</organism>
<protein>
    <submittedName>
        <fullName evidence="2">Uncharacterized protein</fullName>
    </submittedName>
</protein>
<gene>
    <name evidence="2" type="ORF">CYLTODRAFT_415455</name>
</gene>
<feature type="region of interest" description="Disordered" evidence="1">
    <location>
        <begin position="18"/>
        <end position="38"/>
    </location>
</feature>
<proteinExistence type="predicted"/>
<dbReference type="EMBL" id="KN880952">
    <property type="protein sequence ID" value="KIY61408.1"/>
    <property type="molecule type" value="Genomic_DNA"/>
</dbReference>
<evidence type="ECO:0000256" key="1">
    <source>
        <dbReference type="SAM" id="MobiDB-lite"/>
    </source>
</evidence>
<evidence type="ECO:0000313" key="3">
    <source>
        <dbReference type="Proteomes" id="UP000054007"/>
    </source>
</evidence>
<evidence type="ECO:0000313" key="2">
    <source>
        <dbReference type="EMBL" id="KIY61408.1"/>
    </source>
</evidence>
<sequence length="100" mass="10695">MACVACSKSKRGCSVSDASLRRDARVTRTSQPALPPTLSSRLNDIAITVDLARKAEGSHADGASSELRADFSTFLRTYPDWKEWEDNHVAEGAQAGPSSG</sequence>